<dbReference type="Pfam" id="PF05380">
    <property type="entry name" value="Peptidase_A17"/>
    <property type="match status" value="1"/>
</dbReference>
<dbReference type="PANTHER" id="PTHR47331">
    <property type="entry name" value="PHD-TYPE DOMAIN-CONTAINING PROTEIN"/>
    <property type="match status" value="1"/>
</dbReference>
<reference evidence="2" key="1">
    <citation type="journal article" date="2023" name="Insect Mol. Biol.">
        <title>Genome sequencing provides insights into the evolution of gene families encoding plant cell wall-degrading enzymes in longhorned beetles.</title>
        <authorList>
            <person name="Shin N.R."/>
            <person name="Okamura Y."/>
            <person name="Kirsch R."/>
            <person name="Pauchet Y."/>
        </authorList>
    </citation>
    <scope>NUCLEOTIDE SEQUENCE</scope>
    <source>
        <strain evidence="2">AMC_N1</strain>
    </source>
</reference>
<evidence type="ECO:0000313" key="2">
    <source>
        <dbReference type="EMBL" id="KAJ8955221.1"/>
    </source>
</evidence>
<evidence type="ECO:0000313" key="3">
    <source>
        <dbReference type="Proteomes" id="UP001162162"/>
    </source>
</evidence>
<keyword evidence="3" id="KW-1185">Reference proteome</keyword>
<feature type="coiled-coil region" evidence="1">
    <location>
        <begin position="34"/>
        <end position="90"/>
    </location>
</feature>
<protein>
    <recommendedName>
        <fullName evidence="4">Peptidase aspartic putative domain-containing protein</fullName>
    </recommendedName>
</protein>
<name>A0AAV8YUK9_9CUCU</name>
<keyword evidence="1" id="KW-0175">Coiled coil</keyword>
<sequence>MAETSALVAKRGSVKASITRIEKFIDDISDDVTVNNLKSRLKHLEELYAKYDDIQLNLEVINQTDFGDDRESIEDKYLNLKGRFEDLIEQKLAISVINSGVRSVNETSEAGIDSISGHLNENYAGLPKISLPQFDGNKYRCRALLDSASERNYVTEEFASNLNVDRLACDWRVSGVSGVSTKVKDTMCLTVQSRVSDFKFSASFGIMRDITGHTPKCEFDLKGLKWPRHISLADPTFNKVGKIDMLLGTEVFAKTMKKGIIDLGTGQPVLQNTEFGWVLTTVTYGTASASFLATRTLLQLVSDEGSKFPLASQAIRNNSYVDDIITGADNVEVTRKMQGELIELLARGGFQLHKWCSNEPSLLDDIPVEKREIQKITLTNNENSIRTLGIVWNPVSDSFEIAIGDSIVSDERNTKRAILSCIARIFDPLGFTGPTTALSKIIMQDIWKEKLGWDQQIPSHILKILNARSGVKKEIHKCVKSVSLESVVITKGYICPLFVCVPRQFIWNLSSI</sequence>
<dbReference type="Gene3D" id="2.40.70.10">
    <property type="entry name" value="Acid Proteases"/>
    <property type="match status" value="1"/>
</dbReference>
<dbReference type="InterPro" id="IPR008042">
    <property type="entry name" value="Retrotrans_Pao"/>
</dbReference>
<gene>
    <name evidence="2" type="ORF">NQ318_000247</name>
</gene>
<dbReference type="Proteomes" id="UP001162162">
    <property type="component" value="Unassembled WGS sequence"/>
</dbReference>
<accession>A0AAV8YUK9</accession>
<dbReference type="EMBL" id="JAPWTK010000039">
    <property type="protein sequence ID" value="KAJ8955221.1"/>
    <property type="molecule type" value="Genomic_DNA"/>
</dbReference>
<organism evidence="2 3">
    <name type="scientific">Aromia moschata</name>
    <dbReference type="NCBI Taxonomy" id="1265417"/>
    <lineage>
        <taxon>Eukaryota</taxon>
        <taxon>Metazoa</taxon>
        <taxon>Ecdysozoa</taxon>
        <taxon>Arthropoda</taxon>
        <taxon>Hexapoda</taxon>
        <taxon>Insecta</taxon>
        <taxon>Pterygota</taxon>
        <taxon>Neoptera</taxon>
        <taxon>Endopterygota</taxon>
        <taxon>Coleoptera</taxon>
        <taxon>Polyphaga</taxon>
        <taxon>Cucujiformia</taxon>
        <taxon>Chrysomeloidea</taxon>
        <taxon>Cerambycidae</taxon>
        <taxon>Cerambycinae</taxon>
        <taxon>Callichromatini</taxon>
        <taxon>Aromia</taxon>
    </lineage>
</organism>
<evidence type="ECO:0008006" key="4">
    <source>
        <dbReference type="Google" id="ProtNLM"/>
    </source>
</evidence>
<dbReference type="InterPro" id="IPR021109">
    <property type="entry name" value="Peptidase_aspartic_dom_sf"/>
</dbReference>
<comment type="caution">
    <text evidence="2">The sequence shown here is derived from an EMBL/GenBank/DDBJ whole genome shotgun (WGS) entry which is preliminary data.</text>
</comment>
<dbReference type="AlphaFoldDB" id="A0AAV8YUK9"/>
<proteinExistence type="predicted"/>
<evidence type="ECO:0000256" key="1">
    <source>
        <dbReference type="SAM" id="Coils"/>
    </source>
</evidence>